<sequence length="782" mass="83191">MAALVQTYPQQSATVTMIQTRPSSGSGLQQSSHQYPGGQAPRNNYHGRSASGPSAASHRASGPIKPYAFTSTPSLNPASQWQQFGASTPSPVSTQQPTLPLGDQNGVAFMGMGVTGSRDDSSIPQPRSIAPVQRPRSSYMANTSSSTQVSFAQATPIRAAPDRYRRPALTQQGRSQSAQAPVSGTSALGQAYTGPKPVPESIGSSLPLGSRPSTMSGSPADDGQRQRLHLQEQRRFRRRSMHTIDSADYPNPLTPPLFKRPGEATRVTTPPSSAGEKNISKPGHGRPVANSLHGGGENMHYRNNSSESITSTRSSHSRSSSANHNTPVPPTGRPSSSHSNASHNSGQEQAKSVGSGLRPSAADVGKRTLNPSPLSRPVTMAGDEAAQDAASSARSQRPATPGHAPSKTESPAAKHLAAINLKSKSKTSRLRRAFSFGSAAEFNRKAPGTESNTDGDKAEPSKLQKEPTADELYDAEQERIAKKQEAAGLGASIYGGRIFSGSTDNLSISSTASSASIMIRKMGRGMKKGSRSLVGLFRPKSIVGEPSADSLSPPETAQTTVSMVTVEAERERVNINVDPHDQAGGGTGFPRLERNSMDASKAPSLRSERGDSSGTDSSATRKSIVGGDRERAAVLAAVRKGILKRRNDSPNGSQTDLPGVPAITDSPNSSAPSTPNEEAMHGHKRVDSLAIGNEDYFVSALRLRDTKSNPGTPSSATKRNATFSPRIVFYDTWPSQEYDRRGEVSTCNRLTPMLAQQIKEELNSFKMEMEVHEHSKVYTHFF</sequence>
<feature type="compositionally biased region" description="Polar residues" evidence="1">
    <location>
        <begin position="665"/>
        <end position="676"/>
    </location>
</feature>
<dbReference type="GO" id="GO:0030036">
    <property type="term" value="P:actin cytoskeleton organization"/>
    <property type="evidence" value="ECO:0007669"/>
    <property type="project" value="TreeGrafter"/>
</dbReference>
<feature type="region of interest" description="Disordered" evidence="1">
    <location>
        <begin position="19"/>
        <end position="413"/>
    </location>
</feature>
<feature type="compositionally biased region" description="Low complexity" evidence="1">
    <location>
        <begin position="335"/>
        <end position="345"/>
    </location>
</feature>
<dbReference type="EMBL" id="ONZQ02000004">
    <property type="protein sequence ID" value="SPO00512.1"/>
    <property type="molecule type" value="Genomic_DNA"/>
</dbReference>
<comment type="caution">
    <text evidence="2">The sequence shown here is derived from an EMBL/GenBank/DDBJ whole genome shotgun (WGS) entry which is preliminary data.</text>
</comment>
<evidence type="ECO:0000256" key="1">
    <source>
        <dbReference type="SAM" id="MobiDB-lite"/>
    </source>
</evidence>
<dbReference type="PANTHER" id="PTHR12751">
    <property type="entry name" value="PHOSPHATASE AND ACTIN REGULATOR PHACTR"/>
    <property type="match status" value="1"/>
</dbReference>
<feature type="compositionally biased region" description="Polar residues" evidence="1">
    <location>
        <begin position="135"/>
        <end position="153"/>
    </location>
</feature>
<feature type="compositionally biased region" description="Polar residues" evidence="1">
    <location>
        <begin position="612"/>
        <end position="621"/>
    </location>
</feature>
<feature type="compositionally biased region" description="Basic and acidic residues" evidence="1">
    <location>
        <begin position="572"/>
        <end position="581"/>
    </location>
</feature>
<feature type="compositionally biased region" description="Low complexity" evidence="1">
    <location>
        <begin position="302"/>
        <end position="326"/>
    </location>
</feature>
<reference evidence="2" key="1">
    <citation type="submission" date="2018-03" db="EMBL/GenBank/DDBJ databases">
        <authorList>
            <person name="Guldener U."/>
        </authorList>
    </citation>
    <scope>NUCLEOTIDE SEQUENCE</scope>
</reference>
<feature type="compositionally biased region" description="Polar residues" evidence="1">
    <location>
        <begin position="169"/>
        <end position="188"/>
    </location>
</feature>
<feature type="compositionally biased region" description="Low complexity" evidence="1">
    <location>
        <begin position="381"/>
        <end position="399"/>
    </location>
</feature>
<protein>
    <submittedName>
        <fullName evidence="2">Related to BNI4 Bud neck involved</fullName>
    </submittedName>
</protein>
<feature type="compositionally biased region" description="Basic and acidic residues" evidence="1">
    <location>
        <begin position="222"/>
        <end position="234"/>
    </location>
</feature>
<evidence type="ECO:0000313" key="3">
    <source>
        <dbReference type="Proteomes" id="UP001187682"/>
    </source>
</evidence>
<dbReference type="Proteomes" id="UP001187682">
    <property type="component" value="Unassembled WGS sequence"/>
</dbReference>
<feature type="compositionally biased region" description="Polar residues" evidence="1">
    <location>
        <begin position="69"/>
        <end position="98"/>
    </location>
</feature>
<feature type="compositionally biased region" description="Basic and acidic residues" evidence="1">
    <location>
        <begin position="454"/>
        <end position="468"/>
    </location>
</feature>
<evidence type="ECO:0000313" key="2">
    <source>
        <dbReference type="EMBL" id="SPO00512.1"/>
    </source>
</evidence>
<proteinExistence type="predicted"/>
<name>A0AAE8MUY0_9PEZI</name>
<feature type="region of interest" description="Disordered" evidence="1">
    <location>
        <begin position="444"/>
        <end position="470"/>
    </location>
</feature>
<dbReference type="AlphaFoldDB" id="A0AAE8MUY0"/>
<feature type="region of interest" description="Disordered" evidence="1">
    <location>
        <begin position="643"/>
        <end position="679"/>
    </location>
</feature>
<dbReference type="GO" id="GO:0003779">
    <property type="term" value="F:actin binding"/>
    <property type="evidence" value="ECO:0007669"/>
    <property type="project" value="TreeGrafter"/>
</dbReference>
<keyword evidence="3" id="KW-1185">Reference proteome</keyword>
<organism evidence="2 3">
    <name type="scientific">Cephalotrichum gorgonifer</name>
    <dbReference type="NCBI Taxonomy" id="2041049"/>
    <lineage>
        <taxon>Eukaryota</taxon>
        <taxon>Fungi</taxon>
        <taxon>Dikarya</taxon>
        <taxon>Ascomycota</taxon>
        <taxon>Pezizomycotina</taxon>
        <taxon>Sordariomycetes</taxon>
        <taxon>Hypocreomycetidae</taxon>
        <taxon>Microascales</taxon>
        <taxon>Microascaceae</taxon>
        <taxon>Cephalotrichum</taxon>
    </lineage>
</organism>
<feature type="region of interest" description="Disordered" evidence="1">
    <location>
        <begin position="572"/>
        <end position="626"/>
    </location>
</feature>
<dbReference type="PANTHER" id="PTHR12751:SF18">
    <property type="entry name" value="PHOSPHATASE AND ACTIN REGULATOR 1"/>
    <property type="match status" value="1"/>
</dbReference>
<accession>A0AAE8MUY0</accession>
<feature type="compositionally biased region" description="Low complexity" evidence="1">
    <location>
        <begin position="23"/>
        <end position="32"/>
    </location>
</feature>
<gene>
    <name evidence="2" type="ORF">DNG_03260</name>
</gene>